<sequence length="96" mass="11381">MCIGALDVSPSFPLCRRVSKKSRIRVHRLTRWRRRSCNGEMMVMGTELELKNLKLYLENRNIMEENAKLREKASLLHQENQVLMLELQNKKFSHVV</sequence>
<comment type="caution">
    <text evidence="1">The sequence shown here is derived from an EMBL/GenBank/DDBJ whole genome shotgun (WGS) entry which is preliminary data.</text>
</comment>
<organism evidence="1 2">
    <name type="scientific">Coptis chinensis</name>
    <dbReference type="NCBI Taxonomy" id="261450"/>
    <lineage>
        <taxon>Eukaryota</taxon>
        <taxon>Viridiplantae</taxon>
        <taxon>Streptophyta</taxon>
        <taxon>Embryophyta</taxon>
        <taxon>Tracheophyta</taxon>
        <taxon>Spermatophyta</taxon>
        <taxon>Magnoliopsida</taxon>
        <taxon>Ranunculales</taxon>
        <taxon>Ranunculaceae</taxon>
        <taxon>Coptidoideae</taxon>
        <taxon>Coptis</taxon>
    </lineage>
</organism>
<reference evidence="1 2" key="1">
    <citation type="submission" date="2020-10" db="EMBL/GenBank/DDBJ databases">
        <title>The Coptis chinensis genome and diversification of protoberbering-type alkaloids.</title>
        <authorList>
            <person name="Wang B."/>
            <person name="Shu S."/>
            <person name="Song C."/>
            <person name="Liu Y."/>
        </authorList>
    </citation>
    <scope>NUCLEOTIDE SEQUENCE [LARGE SCALE GENOMIC DNA]</scope>
    <source>
        <strain evidence="1">HL-2020</strain>
        <tissue evidence="1">Leaf</tissue>
    </source>
</reference>
<evidence type="ECO:0000313" key="1">
    <source>
        <dbReference type="EMBL" id="KAF9616929.1"/>
    </source>
</evidence>
<dbReference type="EMBL" id="JADFTS010000003">
    <property type="protein sequence ID" value="KAF9616929.1"/>
    <property type="molecule type" value="Genomic_DNA"/>
</dbReference>
<dbReference type="InterPro" id="IPR039312">
    <property type="entry name" value="ZPR"/>
</dbReference>
<dbReference type="OrthoDB" id="1918054at2759"/>
<dbReference type="PANTHER" id="PTHR33601:SF22">
    <property type="entry name" value="PROTEIN LITTLE ZIPPER 1"/>
    <property type="match status" value="1"/>
</dbReference>
<dbReference type="AlphaFoldDB" id="A0A835M7U0"/>
<evidence type="ECO:0000313" key="2">
    <source>
        <dbReference type="Proteomes" id="UP000631114"/>
    </source>
</evidence>
<dbReference type="Proteomes" id="UP000631114">
    <property type="component" value="Unassembled WGS sequence"/>
</dbReference>
<name>A0A835M7U0_9MAGN</name>
<accession>A0A835M7U0</accession>
<proteinExistence type="predicted"/>
<keyword evidence="2" id="KW-1185">Reference proteome</keyword>
<protein>
    <submittedName>
        <fullName evidence="1">Uncharacterized protein</fullName>
    </submittedName>
</protein>
<dbReference type="PANTHER" id="PTHR33601">
    <property type="entry name" value="PROTEIN LITTLE ZIPPER 4"/>
    <property type="match status" value="1"/>
</dbReference>
<gene>
    <name evidence="1" type="ORF">IFM89_032999</name>
</gene>